<dbReference type="Pfam" id="PF02365">
    <property type="entry name" value="NAM"/>
    <property type="match status" value="1"/>
</dbReference>
<dbReference type="SUPFAM" id="SSF101941">
    <property type="entry name" value="NAC domain"/>
    <property type="match status" value="1"/>
</dbReference>
<dbReference type="InterPro" id="IPR036093">
    <property type="entry name" value="NAC_dom_sf"/>
</dbReference>
<evidence type="ECO:0000313" key="7">
    <source>
        <dbReference type="EMBL" id="KAG9459085.1"/>
    </source>
</evidence>
<comment type="caution">
    <text evidence="7">The sequence shown here is derived from an EMBL/GenBank/DDBJ whole genome shotgun (WGS) entry which is preliminary data.</text>
</comment>
<dbReference type="PROSITE" id="PS51005">
    <property type="entry name" value="NAC"/>
    <property type="match status" value="1"/>
</dbReference>
<evidence type="ECO:0000256" key="5">
    <source>
        <dbReference type="SAM" id="MobiDB-lite"/>
    </source>
</evidence>
<proteinExistence type="predicted"/>
<evidence type="ECO:0000313" key="8">
    <source>
        <dbReference type="Proteomes" id="UP000825729"/>
    </source>
</evidence>
<feature type="region of interest" description="Disordered" evidence="5">
    <location>
        <begin position="205"/>
        <end position="270"/>
    </location>
</feature>
<evidence type="ECO:0000256" key="4">
    <source>
        <dbReference type="ARBA" id="ARBA00023242"/>
    </source>
</evidence>
<sequence>MHTRAAGSGGDQETRDYGLWPPGFRFYPTEEELVGFYLKHKLDKSMEEKLSRVIPVVDIFNGLDPSQLPSLSGEVCQGDDQEWFFFCPRQEREAQGGRPNRITPSGYWKATGSPSLVYSSTNRAIGVKKTMVFYQGRAPTGSKTKWKVNEYRALQPSPPADPNPNKVQINCEISLCRVYINSGSLRSFDRRPLLESDQVFRRANNINARRGKGKSETRSYSRGSNVNTNIGESSRATIPVGKERSSSNDDSSSSGDLAHDPGYADGSSNNLDLMNLDDILDSLYWDD</sequence>
<reference evidence="7 8" key="1">
    <citation type="submission" date="2021-07" db="EMBL/GenBank/DDBJ databases">
        <title>The Aristolochia fimbriata genome: insights into angiosperm evolution, floral development and chemical biosynthesis.</title>
        <authorList>
            <person name="Jiao Y."/>
        </authorList>
    </citation>
    <scope>NUCLEOTIDE SEQUENCE [LARGE SCALE GENOMIC DNA]</scope>
    <source>
        <strain evidence="7">IBCAS-2021</strain>
        <tissue evidence="7">Leaf</tissue>
    </source>
</reference>
<keyword evidence="1" id="KW-0805">Transcription regulation</keyword>
<organism evidence="7 8">
    <name type="scientific">Aristolochia fimbriata</name>
    <name type="common">White veined hardy Dutchman's pipe vine</name>
    <dbReference type="NCBI Taxonomy" id="158543"/>
    <lineage>
        <taxon>Eukaryota</taxon>
        <taxon>Viridiplantae</taxon>
        <taxon>Streptophyta</taxon>
        <taxon>Embryophyta</taxon>
        <taxon>Tracheophyta</taxon>
        <taxon>Spermatophyta</taxon>
        <taxon>Magnoliopsida</taxon>
        <taxon>Magnoliidae</taxon>
        <taxon>Piperales</taxon>
        <taxon>Aristolochiaceae</taxon>
        <taxon>Aristolochia</taxon>
    </lineage>
</organism>
<evidence type="ECO:0000259" key="6">
    <source>
        <dbReference type="PROSITE" id="PS51005"/>
    </source>
</evidence>
<evidence type="ECO:0000256" key="1">
    <source>
        <dbReference type="ARBA" id="ARBA00023015"/>
    </source>
</evidence>
<dbReference type="GO" id="GO:0003677">
    <property type="term" value="F:DNA binding"/>
    <property type="evidence" value="ECO:0007669"/>
    <property type="project" value="UniProtKB-KW"/>
</dbReference>
<keyword evidence="3" id="KW-0804">Transcription</keyword>
<dbReference type="GO" id="GO:0006355">
    <property type="term" value="P:regulation of DNA-templated transcription"/>
    <property type="evidence" value="ECO:0007669"/>
    <property type="project" value="InterPro"/>
</dbReference>
<name>A0AAV7FG23_ARIFI</name>
<accession>A0AAV7FG23</accession>
<dbReference type="Gene3D" id="2.170.150.80">
    <property type="entry name" value="NAC domain"/>
    <property type="match status" value="1"/>
</dbReference>
<evidence type="ECO:0000256" key="2">
    <source>
        <dbReference type="ARBA" id="ARBA00023125"/>
    </source>
</evidence>
<keyword evidence="2" id="KW-0238">DNA-binding</keyword>
<dbReference type="InterPro" id="IPR003441">
    <property type="entry name" value="NAC-dom"/>
</dbReference>
<dbReference type="EMBL" id="JAINDJ010000002">
    <property type="protein sequence ID" value="KAG9459085.1"/>
    <property type="molecule type" value="Genomic_DNA"/>
</dbReference>
<dbReference type="PANTHER" id="PTHR31744">
    <property type="entry name" value="PROTEIN CUP-SHAPED COTYLEDON 2-RELATED"/>
    <property type="match status" value="1"/>
</dbReference>
<feature type="domain" description="NAC" evidence="6">
    <location>
        <begin position="20"/>
        <end position="181"/>
    </location>
</feature>
<dbReference type="AlphaFoldDB" id="A0AAV7FG23"/>
<gene>
    <name evidence="7" type="ORF">H6P81_003593</name>
</gene>
<evidence type="ECO:0000256" key="3">
    <source>
        <dbReference type="ARBA" id="ARBA00023163"/>
    </source>
</evidence>
<keyword evidence="4" id="KW-0539">Nucleus</keyword>
<feature type="compositionally biased region" description="Polar residues" evidence="5">
    <location>
        <begin position="220"/>
        <end position="236"/>
    </location>
</feature>
<keyword evidence="8" id="KW-1185">Reference proteome</keyword>
<dbReference type="PANTHER" id="PTHR31744:SF220">
    <property type="entry name" value="LOW QUALITY PROTEIN: NAC DOMAIN-CONTAINING PROTEIN 90-LIKE"/>
    <property type="match status" value="1"/>
</dbReference>
<dbReference type="Proteomes" id="UP000825729">
    <property type="component" value="Unassembled WGS sequence"/>
</dbReference>
<protein>
    <recommendedName>
        <fullName evidence="6">NAC domain-containing protein</fullName>
    </recommendedName>
</protein>